<feature type="domain" description="Acyl-CoA dehydrogenase/oxidase C-terminal" evidence="6">
    <location>
        <begin position="227"/>
        <end position="376"/>
    </location>
</feature>
<evidence type="ECO:0000259" key="7">
    <source>
        <dbReference type="Pfam" id="PF02770"/>
    </source>
</evidence>
<dbReference type="SUPFAM" id="SSF47203">
    <property type="entry name" value="Acyl-CoA dehydrogenase C-terminal domain-like"/>
    <property type="match status" value="1"/>
</dbReference>
<dbReference type="Gene3D" id="1.20.140.10">
    <property type="entry name" value="Butyryl-CoA Dehydrogenase, subunit A, domain 3"/>
    <property type="match status" value="1"/>
</dbReference>
<dbReference type="Pfam" id="PF02771">
    <property type="entry name" value="Acyl-CoA_dh_N"/>
    <property type="match status" value="1"/>
</dbReference>
<comment type="similarity">
    <text evidence="2 5">Belongs to the acyl-CoA dehydrogenase family.</text>
</comment>
<evidence type="ECO:0000313" key="10">
    <source>
        <dbReference type="Proteomes" id="UP001500449"/>
    </source>
</evidence>
<dbReference type="InterPro" id="IPR006089">
    <property type="entry name" value="Acyl-CoA_DH_CS"/>
</dbReference>
<proteinExistence type="inferred from homology"/>
<dbReference type="PIRSF" id="PIRSF016578">
    <property type="entry name" value="HsaA"/>
    <property type="match status" value="1"/>
</dbReference>
<dbReference type="EMBL" id="BAAAQK010000023">
    <property type="protein sequence ID" value="GAA1868673.1"/>
    <property type="molecule type" value="Genomic_DNA"/>
</dbReference>
<evidence type="ECO:0000259" key="8">
    <source>
        <dbReference type="Pfam" id="PF02771"/>
    </source>
</evidence>
<dbReference type="Pfam" id="PF00441">
    <property type="entry name" value="Acyl-CoA_dh_1"/>
    <property type="match status" value="1"/>
</dbReference>
<accession>A0ABN2NGT8</accession>
<protein>
    <submittedName>
        <fullName evidence="9">Acyl-CoA dehydrogenase</fullName>
    </submittedName>
</protein>
<dbReference type="SUPFAM" id="SSF56645">
    <property type="entry name" value="Acyl-CoA dehydrogenase NM domain-like"/>
    <property type="match status" value="1"/>
</dbReference>
<evidence type="ECO:0000256" key="3">
    <source>
        <dbReference type="ARBA" id="ARBA00022630"/>
    </source>
</evidence>
<dbReference type="InterPro" id="IPR046373">
    <property type="entry name" value="Acyl-CoA_Oxase/DH_mid-dom_sf"/>
</dbReference>
<dbReference type="InterPro" id="IPR009100">
    <property type="entry name" value="AcylCoA_DH/oxidase_NM_dom_sf"/>
</dbReference>
<dbReference type="PANTHER" id="PTHR43884">
    <property type="entry name" value="ACYL-COA DEHYDROGENASE"/>
    <property type="match status" value="1"/>
</dbReference>
<evidence type="ECO:0000256" key="4">
    <source>
        <dbReference type="ARBA" id="ARBA00022827"/>
    </source>
</evidence>
<gene>
    <name evidence="9" type="ORF">GCM10009836_56490</name>
</gene>
<keyword evidence="4 5" id="KW-0274">FAD</keyword>
<dbReference type="InterPro" id="IPR036250">
    <property type="entry name" value="AcylCo_DH-like_C"/>
</dbReference>
<dbReference type="Proteomes" id="UP001500449">
    <property type="component" value="Unassembled WGS sequence"/>
</dbReference>
<evidence type="ECO:0000256" key="1">
    <source>
        <dbReference type="ARBA" id="ARBA00001974"/>
    </source>
</evidence>
<dbReference type="Gene3D" id="1.10.540.10">
    <property type="entry name" value="Acyl-CoA dehydrogenase/oxidase, N-terminal domain"/>
    <property type="match status" value="1"/>
</dbReference>
<dbReference type="InterPro" id="IPR009075">
    <property type="entry name" value="AcylCo_DH/oxidase_C"/>
</dbReference>
<dbReference type="PANTHER" id="PTHR43884:SF12">
    <property type="entry name" value="ISOVALERYL-COA DEHYDROGENASE, MITOCHONDRIAL-RELATED"/>
    <property type="match status" value="1"/>
</dbReference>
<feature type="domain" description="Acyl-CoA oxidase/dehydrogenase middle" evidence="7">
    <location>
        <begin position="121"/>
        <end position="215"/>
    </location>
</feature>
<keyword evidence="10" id="KW-1185">Reference proteome</keyword>
<keyword evidence="5" id="KW-0560">Oxidoreductase</keyword>
<evidence type="ECO:0000256" key="2">
    <source>
        <dbReference type="ARBA" id="ARBA00009347"/>
    </source>
</evidence>
<dbReference type="InterPro" id="IPR037069">
    <property type="entry name" value="AcylCoA_DH/ox_N_sf"/>
</dbReference>
<reference evidence="9 10" key="1">
    <citation type="journal article" date="2019" name="Int. J. Syst. Evol. Microbiol.">
        <title>The Global Catalogue of Microorganisms (GCM) 10K type strain sequencing project: providing services to taxonomists for standard genome sequencing and annotation.</title>
        <authorList>
            <consortium name="The Broad Institute Genomics Platform"/>
            <consortium name="The Broad Institute Genome Sequencing Center for Infectious Disease"/>
            <person name="Wu L."/>
            <person name="Ma J."/>
        </authorList>
    </citation>
    <scope>NUCLEOTIDE SEQUENCE [LARGE SCALE GENOMIC DNA]</scope>
    <source>
        <strain evidence="9 10">JCM 16009</strain>
    </source>
</reference>
<name>A0ABN2NGT8_9PSEU</name>
<evidence type="ECO:0000259" key="6">
    <source>
        <dbReference type="Pfam" id="PF00441"/>
    </source>
</evidence>
<sequence>MRDSWPQEIADLREVVARLADQRIRPMVQEIDAAGVFSTELMGILRDQGLTALPVPEEFGGCTTDLRSFVTVMEELSRVFPTASTMLTPHWFSTKQIVRWGHAGWVEPLLREVADGRRVGALALTEPEAGSDLGGLTTRATKDGDDWVVDGGKRFITNAGHCDYYVVLARTGEKGPRGISMFYVEADSPGLTVGRYEHKMGLRASATGEVHLDQVRIPGDHLLGTVGKGFAQMAEGLLEGRAIVAGLAVGIAQGALDQAVEYAKVRKQFGRPIGSFQGLQFLLADMAIRTETARSITYDAVDALLAGRPDANRLVSIAKTHATDAAMAVATDAVQVLGGSGYVTDFPVEMLMRDAKIQQIYEGTNEIQRVLIARDLLGDVARG</sequence>
<evidence type="ECO:0000313" key="9">
    <source>
        <dbReference type="EMBL" id="GAA1868673.1"/>
    </source>
</evidence>
<comment type="cofactor">
    <cofactor evidence="1 5">
        <name>FAD</name>
        <dbReference type="ChEBI" id="CHEBI:57692"/>
    </cofactor>
</comment>
<evidence type="ECO:0000256" key="5">
    <source>
        <dbReference type="RuleBase" id="RU362125"/>
    </source>
</evidence>
<feature type="domain" description="Acyl-CoA dehydrogenase/oxidase N-terminal" evidence="8">
    <location>
        <begin position="8"/>
        <end position="116"/>
    </location>
</feature>
<organism evidence="9 10">
    <name type="scientific">Pseudonocardia ailaonensis</name>
    <dbReference type="NCBI Taxonomy" id="367279"/>
    <lineage>
        <taxon>Bacteria</taxon>
        <taxon>Bacillati</taxon>
        <taxon>Actinomycetota</taxon>
        <taxon>Actinomycetes</taxon>
        <taxon>Pseudonocardiales</taxon>
        <taxon>Pseudonocardiaceae</taxon>
        <taxon>Pseudonocardia</taxon>
    </lineage>
</organism>
<dbReference type="Gene3D" id="2.40.110.10">
    <property type="entry name" value="Butyryl-CoA Dehydrogenase, subunit A, domain 2"/>
    <property type="match status" value="1"/>
</dbReference>
<dbReference type="InterPro" id="IPR006091">
    <property type="entry name" value="Acyl-CoA_Oxase/DH_mid-dom"/>
</dbReference>
<dbReference type="PROSITE" id="PS00072">
    <property type="entry name" value="ACYL_COA_DH_1"/>
    <property type="match status" value="1"/>
</dbReference>
<dbReference type="RefSeq" id="WP_344423633.1">
    <property type="nucleotide sequence ID" value="NZ_BAAAQK010000023.1"/>
</dbReference>
<comment type="caution">
    <text evidence="9">The sequence shown here is derived from an EMBL/GenBank/DDBJ whole genome shotgun (WGS) entry which is preliminary data.</text>
</comment>
<keyword evidence="3 5" id="KW-0285">Flavoprotein</keyword>
<dbReference type="InterPro" id="IPR013786">
    <property type="entry name" value="AcylCoA_DH/ox_N"/>
</dbReference>
<dbReference type="Pfam" id="PF02770">
    <property type="entry name" value="Acyl-CoA_dh_M"/>
    <property type="match status" value="1"/>
</dbReference>